<dbReference type="Proteomes" id="UP000199017">
    <property type="component" value="Unassembled WGS sequence"/>
</dbReference>
<keyword evidence="3 6" id="KW-0694">RNA-binding</keyword>
<dbReference type="InterPro" id="IPR036164">
    <property type="entry name" value="bL21-like_sf"/>
</dbReference>
<dbReference type="GO" id="GO:0003735">
    <property type="term" value="F:structural constituent of ribosome"/>
    <property type="evidence" value="ECO:0007669"/>
    <property type="project" value="InterPro"/>
</dbReference>
<keyword evidence="5 6" id="KW-0687">Ribonucleoprotein</keyword>
<dbReference type="GO" id="GO:0019843">
    <property type="term" value="F:rRNA binding"/>
    <property type="evidence" value="ECO:0007669"/>
    <property type="project" value="UniProtKB-UniRule"/>
</dbReference>
<organism evidence="8 9">
    <name type="scientific">Alteribacillus bidgolensis</name>
    <dbReference type="NCBI Taxonomy" id="930129"/>
    <lineage>
        <taxon>Bacteria</taxon>
        <taxon>Bacillati</taxon>
        <taxon>Bacillota</taxon>
        <taxon>Bacilli</taxon>
        <taxon>Bacillales</taxon>
        <taxon>Bacillaceae</taxon>
        <taxon>Alteribacillus</taxon>
    </lineage>
</organism>
<keyword evidence="2 6" id="KW-0699">rRNA-binding</keyword>
<dbReference type="EMBL" id="FNDU01000010">
    <property type="protein sequence ID" value="SDI69746.1"/>
    <property type="molecule type" value="Genomic_DNA"/>
</dbReference>
<dbReference type="InterPro" id="IPR018258">
    <property type="entry name" value="Ribosomal_bL21_CS"/>
</dbReference>
<keyword evidence="4 6" id="KW-0689">Ribosomal protein</keyword>
<dbReference type="PANTHER" id="PTHR21349">
    <property type="entry name" value="50S RIBOSOMAL PROTEIN L21"/>
    <property type="match status" value="1"/>
</dbReference>
<keyword evidence="9" id="KW-1185">Reference proteome</keyword>
<dbReference type="STRING" id="930129.SAMN05216352_110131"/>
<dbReference type="OrthoDB" id="9813334at2"/>
<dbReference type="NCBIfam" id="TIGR00061">
    <property type="entry name" value="L21"/>
    <property type="match status" value="1"/>
</dbReference>
<dbReference type="HAMAP" id="MF_01363">
    <property type="entry name" value="Ribosomal_bL21"/>
    <property type="match status" value="1"/>
</dbReference>
<evidence type="ECO:0000256" key="4">
    <source>
        <dbReference type="ARBA" id="ARBA00022980"/>
    </source>
</evidence>
<dbReference type="PROSITE" id="PS01169">
    <property type="entry name" value="RIBOSOMAL_L21"/>
    <property type="match status" value="1"/>
</dbReference>
<dbReference type="SUPFAM" id="SSF141091">
    <property type="entry name" value="L21p-like"/>
    <property type="match status" value="1"/>
</dbReference>
<evidence type="ECO:0000256" key="7">
    <source>
        <dbReference type="RuleBase" id="RU000562"/>
    </source>
</evidence>
<reference evidence="8 9" key="1">
    <citation type="submission" date="2016-10" db="EMBL/GenBank/DDBJ databases">
        <authorList>
            <person name="de Groot N.N."/>
        </authorList>
    </citation>
    <scope>NUCLEOTIDE SEQUENCE [LARGE SCALE GENOMIC DNA]</scope>
    <source>
        <strain evidence="9">P4B,CCM 7963,CECT 7998,DSM 25260,IBRC-M 10614,KCTC 13821</strain>
    </source>
</reference>
<gene>
    <name evidence="6" type="primary">rplU</name>
    <name evidence="8" type="ORF">SAMN05216352_110131</name>
</gene>
<dbReference type="Pfam" id="PF00829">
    <property type="entry name" value="Ribosomal_L21p"/>
    <property type="match status" value="1"/>
</dbReference>
<comment type="function">
    <text evidence="6 7">This protein binds to 23S rRNA in the presence of protein L20.</text>
</comment>
<name>A0A1G8MPG0_9BACI</name>
<evidence type="ECO:0000256" key="5">
    <source>
        <dbReference type="ARBA" id="ARBA00023274"/>
    </source>
</evidence>
<evidence type="ECO:0000256" key="1">
    <source>
        <dbReference type="ARBA" id="ARBA00008563"/>
    </source>
</evidence>
<dbReference type="GO" id="GO:0006412">
    <property type="term" value="P:translation"/>
    <property type="evidence" value="ECO:0007669"/>
    <property type="project" value="UniProtKB-UniRule"/>
</dbReference>
<evidence type="ECO:0000313" key="8">
    <source>
        <dbReference type="EMBL" id="SDI69746.1"/>
    </source>
</evidence>
<evidence type="ECO:0000256" key="6">
    <source>
        <dbReference type="HAMAP-Rule" id="MF_01363"/>
    </source>
</evidence>
<dbReference type="AlphaFoldDB" id="A0A1G8MPG0"/>
<proteinExistence type="inferred from homology"/>
<comment type="similarity">
    <text evidence="1 6 7">Belongs to the bacterial ribosomal protein bL21 family.</text>
</comment>
<dbReference type="InterPro" id="IPR028909">
    <property type="entry name" value="bL21-like"/>
</dbReference>
<comment type="subunit">
    <text evidence="6">Part of the 50S ribosomal subunit. Contacts protein L20.</text>
</comment>
<sequence length="102" mass="11497">MYAIIETGGKQVKVEEGQEIYVEKLDASAGDAVTFDNVVFVGGDDVKVGSPYVDGAKVTAKVDKHGRQKKITVWKFKRRKNYRRKIGHRQPYTKVVIDKIEA</sequence>
<dbReference type="GO" id="GO:0005840">
    <property type="term" value="C:ribosome"/>
    <property type="evidence" value="ECO:0007669"/>
    <property type="project" value="UniProtKB-KW"/>
</dbReference>
<dbReference type="GO" id="GO:0005737">
    <property type="term" value="C:cytoplasm"/>
    <property type="evidence" value="ECO:0007669"/>
    <property type="project" value="UniProtKB-ARBA"/>
</dbReference>
<evidence type="ECO:0000256" key="2">
    <source>
        <dbReference type="ARBA" id="ARBA00022730"/>
    </source>
</evidence>
<protein>
    <recommendedName>
        <fullName evidence="6">Large ribosomal subunit protein bL21</fullName>
    </recommendedName>
</protein>
<evidence type="ECO:0000256" key="3">
    <source>
        <dbReference type="ARBA" id="ARBA00022884"/>
    </source>
</evidence>
<evidence type="ECO:0000313" key="9">
    <source>
        <dbReference type="Proteomes" id="UP000199017"/>
    </source>
</evidence>
<dbReference type="InterPro" id="IPR001787">
    <property type="entry name" value="Ribosomal_bL21"/>
</dbReference>
<accession>A0A1G8MPG0</accession>
<dbReference type="RefSeq" id="WP_091586823.1">
    <property type="nucleotide sequence ID" value="NZ_FNDU01000010.1"/>
</dbReference>
<dbReference type="PANTHER" id="PTHR21349:SF0">
    <property type="entry name" value="LARGE RIBOSOMAL SUBUNIT PROTEIN BL21M"/>
    <property type="match status" value="1"/>
</dbReference>
<dbReference type="GO" id="GO:1990904">
    <property type="term" value="C:ribonucleoprotein complex"/>
    <property type="evidence" value="ECO:0007669"/>
    <property type="project" value="UniProtKB-KW"/>
</dbReference>